<comment type="caution">
    <text evidence="2">The sequence shown here is derived from an EMBL/GenBank/DDBJ whole genome shotgun (WGS) entry which is preliminary data.</text>
</comment>
<accession>A0AAD6V249</accession>
<evidence type="ECO:0000313" key="3">
    <source>
        <dbReference type="Proteomes" id="UP001219525"/>
    </source>
</evidence>
<feature type="region of interest" description="Disordered" evidence="1">
    <location>
        <begin position="58"/>
        <end position="99"/>
    </location>
</feature>
<gene>
    <name evidence="2" type="ORF">GGX14DRAFT_400884</name>
</gene>
<reference evidence="2" key="1">
    <citation type="submission" date="2023-03" db="EMBL/GenBank/DDBJ databases">
        <title>Massive genome expansion in bonnet fungi (Mycena s.s.) driven by repeated elements and novel gene families across ecological guilds.</title>
        <authorList>
            <consortium name="Lawrence Berkeley National Laboratory"/>
            <person name="Harder C.B."/>
            <person name="Miyauchi S."/>
            <person name="Viragh M."/>
            <person name="Kuo A."/>
            <person name="Thoen E."/>
            <person name="Andreopoulos B."/>
            <person name="Lu D."/>
            <person name="Skrede I."/>
            <person name="Drula E."/>
            <person name="Henrissat B."/>
            <person name="Morin E."/>
            <person name="Kohler A."/>
            <person name="Barry K."/>
            <person name="LaButti K."/>
            <person name="Morin E."/>
            <person name="Salamov A."/>
            <person name="Lipzen A."/>
            <person name="Mereny Z."/>
            <person name="Hegedus B."/>
            <person name="Baldrian P."/>
            <person name="Stursova M."/>
            <person name="Weitz H."/>
            <person name="Taylor A."/>
            <person name="Grigoriev I.V."/>
            <person name="Nagy L.G."/>
            <person name="Martin F."/>
            <person name="Kauserud H."/>
        </authorList>
    </citation>
    <scope>NUCLEOTIDE SEQUENCE</scope>
    <source>
        <strain evidence="2">9144</strain>
    </source>
</reference>
<keyword evidence="3" id="KW-1185">Reference proteome</keyword>
<dbReference type="AlphaFoldDB" id="A0AAD6V249"/>
<proteinExistence type="predicted"/>
<organism evidence="2 3">
    <name type="scientific">Mycena pura</name>
    <dbReference type="NCBI Taxonomy" id="153505"/>
    <lineage>
        <taxon>Eukaryota</taxon>
        <taxon>Fungi</taxon>
        <taxon>Dikarya</taxon>
        <taxon>Basidiomycota</taxon>
        <taxon>Agaricomycotina</taxon>
        <taxon>Agaricomycetes</taxon>
        <taxon>Agaricomycetidae</taxon>
        <taxon>Agaricales</taxon>
        <taxon>Marasmiineae</taxon>
        <taxon>Mycenaceae</taxon>
        <taxon>Mycena</taxon>
    </lineage>
</organism>
<feature type="compositionally biased region" description="Low complexity" evidence="1">
    <location>
        <begin position="80"/>
        <end position="92"/>
    </location>
</feature>
<evidence type="ECO:0000256" key="1">
    <source>
        <dbReference type="SAM" id="MobiDB-lite"/>
    </source>
</evidence>
<evidence type="ECO:0000313" key="2">
    <source>
        <dbReference type="EMBL" id="KAJ7200200.1"/>
    </source>
</evidence>
<name>A0AAD6V249_9AGAR</name>
<sequence>MARLASGVLLPTTVASSTLVTSGLQKLFSMGWEREMRDAWHRWERGRRAITVMTRPDAARRRRRLCNRTPVPPEASRDASGTCPSPPTGTGSPHKRAVSRFCRKSDIGISPKFGYRRVRLDEAIRTRPLATQLD</sequence>
<protein>
    <submittedName>
        <fullName evidence="2">Uncharacterized protein</fullName>
    </submittedName>
</protein>
<dbReference type="EMBL" id="JARJCW010000064">
    <property type="protein sequence ID" value="KAJ7200200.1"/>
    <property type="molecule type" value="Genomic_DNA"/>
</dbReference>
<dbReference type="Proteomes" id="UP001219525">
    <property type="component" value="Unassembled WGS sequence"/>
</dbReference>